<dbReference type="GO" id="GO:1990904">
    <property type="term" value="C:ribonucleoprotein complex"/>
    <property type="evidence" value="ECO:0007669"/>
    <property type="project" value="UniProtKB-KW"/>
</dbReference>
<evidence type="ECO:0000256" key="1">
    <source>
        <dbReference type="ARBA" id="ARBA00022980"/>
    </source>
</evidence>
<dbReference type="Gene3D" id="3.30.70.3370">
    <property type="match status" value="2"/>
</dbReference>
<dbReference type="SUPFAM" id="SSF54189">
    <property type="entry name" value="Ribosomal proteins S24e, L23 and L15e"/>
    <property type="match status" value="1"/>
</dbReference>
<gene>
    <name evidence="4" type="ORF">GSMUA_81650.1</name>
</gene>
<dbReference type="EMBL" id="HG996472">
    <property type="protein sequence ID" value="CAG1832245.1"/>
    <property type="molecule type" value="Genomic_DNA"/>
</dbReference>
<dbReference type="AlphaFoldDB" id="A0A8D7EXF0"/>
<feature type="transmembrane region" description="Helical" evidence="3">
    <location>
        <begin position="146"/>
        <end position="171"/>
    </location>
</feature>
<evidence type="ECO:0000256" key="2">
    <source>
        <dbReference type="ARBA" id="ARBA00023274"/>
    </source>
</evidence>
<name>A0A8D7EXF0_MUSAM</name>
<dbReference type="GO" id="GO:0006412">
    <property type="term" value="P:translation"/>
    <property type="evidence" value="ECO:0007669"/>
    <property type="project" value="InterPro"/>
</dbReference>
<sequence length="198" mass="22781">MADAKAVTIRTRKFMTNRLLSRKQFVIDVLHPGRTNVSKAELKEKLAKLYEVSIRTRSSCSIFGWQNGLATKVEKSRKQLKERKNRAKKVCGVKKTKAGDAAEAWVGQSIILASIESGHSCALIYLSCEILIPRTKMIFASECRNVLVWCLVFSLSFTRSTMSVSLMLFILKWIHHWIDYYEFNGRIWHGFLHQLIDL</sequence>
<keyword evidence="3" id="KW-1133">Transmembrane helix</keyword>
<reference evidence="4" key="1">
    <citation type="submission" date="2021-03" db="EMBL/GenBank/DDBJ databases">
        <authorList>
            <consortium name="Genoscope - CEA"/>
            <person name="William W."/>
        </authorList>
    </citation>
    <scope>NUCLEOTIDE SEQUENCE</scope>
    <source>
        <strain evidence="4">Doubled-haploid Pahang</strain>
    </source>
</reference>
<keyword evidence="3" id="KW-0472">Membrane</keyword>
<dbReference type="InterPro" id="IPR053709">
    <property type="entry name" value="eRP_eS24_sf"/>
</dbReference>
<dbReference type="GO" id="GO:0005840">
    <property type="term" value="C:ribosome"/>
    <property type="evidence" value="ECO:0007669"/>
    <property type="project" value="UniProtKB-KW"/>
</dbReference>
<evidence type="ECO:0000256" key="3">
    <source>
        <dbReference type="SAM" id="Phobius"/>
    </source>
</evidence>
<organism evidence="4">
    <name type="scientific">Musa acuminata subsp. malaccensis</name>
    <name type="common">Wild banana</name>
    <name type="synonym">Musa malaccensis</name>
    <dbReference type="NCBI Taxonomy" id="214687"/>
    <lineage>
        <taxon>Eukaryota</taxon>
        <taxon>Viridiplantae</taxon>
        <taxon>Streptophyta</taxon>
        <taxon>Embryophyta</taxon>
        <taxon>Tracheophyta</taxon>
        <taxon>Spermatophyta</taxon>
        <taxon>Magnoliopsida</taxon>
        <taxon>Liliopsida</taxon>
        <taxon>Zingiberales</taxon>
        <taxon>Musaceae</taxon>
        <taxon>Musa</taxon>
    </lineage>
</organism>
<dbReference type="GO" id="GO:0003735">
    <property type="term" value="F:structural constituent of ribosome"/>
    <property type="evidence" value="ECO:0007669"/>
    <property type="project" value="InterPro"/>
</dbReference>
<dbReference type="Pfam" id="PF01282">
    <property type="entry name" value="Ribosomal_S24e"/>
    <property type="match status" value="1"/>
</dbReference>
<dbReference type="InterPro" id="IPR001976">
    <property type="entry name" value="Ribosomal_eS24"/>
</dbReference>
<protein>
    <submittedName>
        <fullName evidence="4">(wild Malaysian banana) hypothetical protein</fullName>
    </submittedName>
</protein>
<keyword evidence="1" id="KW-0689">Ribosomal protein</keyword>
<evidence type="ECO:0000313" key="4">
    <source>
        <dbReference type="EMBL" id="CAG1832245.1"/>
    </source>
</evidence>
<keyword evidence="2" id="KW-0687">Ribonucleoprotein</keyword>
<dbReference type="InterPro" id="IPR012678">
    <property type="entry name" value="Ribosomal_uL23/eL15/eS24_sf"/>
</dbReference>
<accession>A0A8D7EXF0</accession>
<proteinExistence type="predicted"/>
<dbReference type="PANTHER" id="PTHR10496">
    <property type="entry name" value="40S RIBOSOMAL PROTEIN S24"/>
    <property type="match status" value="1"/>
</dbReference>
<keyword evidence="3" id="KW-0812">Transmembrane</keyword>